<dbReference type="OrthoDB" id="9782006at2"/>
<keyword evidence="11" id="KW-1185">Reference proteome</keyword>
<name>A0A0M5JDA0_9BACI</name>
<dbReference type="Proteomes" id="UP000067625">
    <property type="component" value="Chromosome"/>
</dbReference>
<evidence type="ECO:0000256" key="1">
    <source>
        <dbReference type="ARBA" id="ARBA00004651"/>
    </source>
</evidence>
<accession>A0A0M5JDA0</accession>
<evidence type="ECO:0000256" key="4">
    <source>
        <dbReference type="ARBA" id="ARBA00022692"/>
    </source>
</evidence>
<evidence type="ECO:0000256" key="3">
    <source>
        <dbReference type="ARBA" id="ARBA00022475"/>
    </source>
</evidence>
<feature type="transmembrane region" description="Helical" evidence="8">
    <location>
        <begin position="236"/>
        <end position="255"/>
    </location>
</feature>
<dbReference type="Pfam" id="PF03176">
    <property type="entry name" value="MMPL"/>
    <property type="match status" value="2"/>
</dbReference>
<dbReference type="InterPro" id="IPR004869">
    <property type="entry name" value="MMPL_dom"/>
</dbReference>
<feature type="transmembrane region" description="Helical" evidence="8">
    <location>
        <begin position="936"/>
        <end position="957"/>
    </location>
</feature>
<dbReference type="PATRIC" id="fig|1441095.3.peg.111"/>
<feature type="transmembrane region" description="Helical" evidence="8">
    <location>
        <begin position="283"/>
        <end position="302"/>
    </location>
</feature>
<keyword evidence="3" id="KW-1003">Cell membrane</keyword>
<dbReference type="STRING" id="1441095.AM592_00495"/>
<evidence type="ECO:0000256" key="5">
    <source>
        <dbReference type="ARBA" id="ARBA00022989"/>
    </source>
</evidence>
<dbReference type="AlphaFoldDB" id="A0A0M5JDA0"/>
<dbReference type="InterPro" id="IPR000731">
    <property type="entry name" value="SSD"/>
</dbReference>
<feature type="domain" description="SSD" evidence="9">
    <location>
        <begin position="206"/>
        <end position="335"/>
    </location>
</feature>
<evidence type="ECO:0000256" key="6">
    <source>
        <dbReference type="ARBA" id="ARBA00023136"/>
    </source>
</evidence>
<dbReference type="EMBL" id="CP012600">
    <property type="protein sequence ID" value="ALC80244.1"/>
    <property type="molecule type" value="Genomic_DNA"/>
</dbReference>
<feature type="transmembrane region" description="Helical" evidence="8">
    <location>
        <begin position="1003"/>
        <end position="1027"/>
    </location>
</feature>
<comment type="subcellular location">
    <subcellularLocation>
        <location evidence="1">Cell membrane</location>
        <topology evidence="1">Multi-pass membrane protein</topology>
    </subcellularLocation>
</comment>
<evidence type="ECO:0000313" key="11">
    <source>
        <dbReference type="Proteomes" id="UP000067625"/>
    </source>
</evidence>
<dbReference type="PANTHER" id="PTHR33406:SF6">
    <property type="entry name" value="MEMBRANE PROTEIN YDGH-RELATED"/>
    <property type="match status" value="1"/>
</dbReference>
<feature type="domain" description="SSD" evidence="9">
    <location>
        <begin position="905"/>
        <end position="1032"/>
    </location>
</feature>
<comment type="similarity">
    <text evidence="2">Belongs to the resistance-nodulation-cell division (RND) (TC 2.A.6) family. MmpL subfamily.</text>
</comment>
<feature type="transmembrane region" description="Helical" evidence="8">
    <location>
        <begin position="203"/>
        <end position="224"/>
    </location>
</feature>
<feature type="transmembrane region" description="Helical" evidence="8">
    <location>
        <begin position="361"/>
        <end position="382"/>
    </location>
</feature>
<dbReference type="Gene3D" id="1.20.1640.10">
    <property type="entry name" value="Multidrug efflux transporter AcrB transmembrane domain"/>
    <property type="match status" value="2"/>
</dbReference>
<feature type="transmembrane region" description="Helical" evidence="8">
    <location>
        <begin position="902"/>
        <end position="924"/>
    </location>
</feature>
<evidence type="ECO:0000256" key="8">
    <source>
        <dbReference type="SAM" id="Phobius"/>
    </source>
</evidence>
<dbReference type="PANTHER" id="PTHR33406">
    <property type="entry name" value="MEMBRANE PROTEIN MJ1562-RELATED"/>
    <property type="match status" value="1"/>
</dbReference>
<sequence length="1045" mass="113921">MRAIVKGRWFVLAAWIAAVAVLLFLSPNMTQLVSEKGNIEVPEGYSSRLADDILANAQEADSGDESQVALVFHKDDKLTKEDYEEAKEAIQTLNEKKTELGITEITSHFTNDSLKSELVSEDETSILAAITINMENKDTEELTNQLYQKLNNIKLEHYYTSSWMIDNDFNHTTEEGLRRTEGITLVFILAVLLLVFRSVVAPLIPLVTVGFTYIAAQSVVAMLVDTFNFPISSYTQIFLVVILFGIGTDYCILLLSRFKEELSKHEDITDAIAETYRTAGKTVLFSGLAVMIGFAAIGLSQFKLYQSASGVAVGVALLLVALLTIVPFFMAVLGRRLFWPSKGSIEHKDSKLWDVIGRFSLARPFLALLLVAVVTIPALLFYDGELSYNSLEEVGDDVGSVKAFNLISDHFGPGESMPTQIVLKNDEEMNSQEYMGLAEGISEELRKVDNVSAVRSVTRPTGEVIKDFFVSNQAEELEKGIGEGNSGVKEIRDGLNDANNELKKSEPQMKEATNGINDLISGTSELKSGMSEVQNNLTKLEEGMRQGTASSAQLKAGLEELKKNTEELLSGSNELLQGYENAASGLTRLEKEYGNVQTELKGVSADLKAMNTHVANLGTKGLEQDTDYQEIRKILNGDGTEKNPGLIGLTGSLSGGLNELNQTLGGATSGVQTANQSLTTTIIEGQKAISQGLTQLIDGLEQQQAGLAQLADGQKQLNDNFPQLTNGLDAVNDGQKELLDGFGTMNGQISQLTDGLSSSTEGLDQIHKGLGSAENYLTELASSGNAAGFYLPEEALTSDEFKESLETYLRDDNKVMTFDVIFEKNPYSNEAIDEISDIKSAVHRATKDTKLENATVAVGGITSTSADLGEMSNSDYSNTVILMLVGIGIILVLMLRSIIMPLYLILSLVITYYTAMAFTEIIYVDLLGYGGISWAVPFFAFVILIALGVDYSIFLMDRFTEYHELPIAEAMHLAMKKMGTVIISAAIILGGTFAAMMPSGVLSLLQISTVTLIGLFLYALFILPLFIPVMAKMFGKANWYPFVKK</sequence>
<dbReference type="Gene3D" id="1.10.287.950">
    <property type="entry name" value="Methyl-accepting chemotaxis protein"/>
    <property type="match status" value="1"/>
</dbReference>
<dbReference type="GO" id="GO:0005886">
    <property type="term" value="C:plasma membrane"/>
    <property type="evidence" value="ECO:0007669"/>
    <property type="project" value="UniProtKB-SubCell"/>
</dbReference>
<dbReference type="SUPFAM" id="SSF57997">
    <property type="entry name" value="Tropomyosin"/>
    <property type="match status" value="1"/>
</dbReference>
<reference evidence="10 11" key="2">
    <citation type="journal article" date="2016" name="Int. J. Syst. Evol. Microbiol.">
        <title>Bacillus gobiensis sp. nov., isolated from a soil sample.</title>
        <authorList>
            <person name="Liu B."/>
            <person name="Liu G.H."/>
            <person name="Cetin S."/>
            <person name="Schumann P."/>
            <person name="Pan Z.Z."/>
            <person name="Chen Q.Q."/>
        </authorList>
    </citation>
    <scope>NUCLEOTIDE SEQUENCE [LARGE SCALE GENOMIC DNA]</scope>
    <source>
        <strain evidence="10 11">FJAT-4402</strain>
    </source>
</reference>
<evidence type="ECO:0000259" key="9">
    <source>
        <dbReference type="PROSITE" id="PS50156"/>
    </source>
</evidence>
<feature type="coiled-coil region" evidence="7">
    <location>
        <begin position="76"/>
        <end position="103"/>
    </location>
</feature>
<feature type="transmembrane region" description="Helical" evidence="8">
    <location>
        <begin position="978"/>
        <end position="997"/>
    </location>
</feature>
<feature type="transmembrane region" description="Helical" evidence="8">
    <location>
        <begin position="308"/>
        <end position="333"/>
    </location>
</feature>
<evidence type="ECO:0000256" key="7">
    <source>
        <dbReference type="SAM" id="Coils"/>
    </source>
</evidence>
<protein>
    <recommendedName>
        <fullName evidence="9">SSD domain-containing protein</fullName>
    </recommendedName>
</protein>
<gene>
    <name evidence="10" type="ORF">AM592_00495</name>
</gene>
<organism evidence="10 11">
    <name type="scientific">Bacillus gobiensis</name>
    <dbReference type="NCBI Taxonomy" id="1441095"/>
    <lineage>
        <taxon>Bacteria</taxon>
        <taxon>Bacillati</taxon>
        <taxon>Bacillota</taxon>
        <taxon>Bacilli</taxon>
        <taxon>Bacillales</taxon>
        <taxon>Bacillaceae</taxon>
        <taxon>Bacillus</taxon>
    </lineage>
</organism>
<dbReference type="SUPFAM" id="SSF82866">
    <property type="entry name" value="Multidrug efflux transporter AcrB transmembrane domain"/>
    <property type="match status" value="2"/>
</dbReference>
<dbReference type="PROSITE" id="PS50156">
    <property type="entry name" value="SSD"/>
    <property type="match status" value="2"/>
</dbReference>
<feature type="transmembrane region" description="Helical" evidence="8">
    <location>
        <begin position="876"/>
        <end position="895"/>
    </location>
</feature>
<feature type="transmembrane region" description="Helical" evidence="8">
    <location>
        <begin position="176"/>
        <end position="196"/>
    </location>
</feature>
<evidence type="ECO:0000256" key="2">
    <source>
        <dbReference type="ARBA" id="ARBA00010157"/>
    </source>
</evidence>
<keyword evidence="4 8" id="KW-0812">Transmembrane</keyword>
<dbReference type="InterPro" id="IPR050545">
    <property type="entry name" value="Mycobact_MmpL"/>
</dbReference>
<dbReference type="RefSeq" id="WP_053601967.1">
    <property type="nucleotide sequence ID" value="NZ_CP012600.1"/>
</dbReference>
<evidence type="ECO:0000313" key="10">
    <source>
        <dbReference type="EMBL" id="ALC80244.1"/>
    </source>
</evidence>
<proteinExistence type="inferred from homology"/>
<keyword evidence="6 8" id="KW-0472">Membrane</keyword>
<keyword evidence="7" id="KW-0175">Coiled coil</keyword>
<keyword evidence="5 8" id="KW-1133">Transmembrane helix</keyword>
<reference evidence="11" key="1">
    <citation type="submission" date="2015-08" db="EMBL/GenBank/DDBJ databases">
        <title>Genome sequencing project for genomic taxonomy and phylogenomics of Bacillus-like bacteria.</title>
        <authorList>
            <person name="Liu B."/>
            <person name="Wang J."/>
            <person name="Zhu Y."/>
            <person name="Liu G."/>
            <person name="Chen Q."/>
            <person name="Chen Z."/>
            <person name="Lan J."/>
            <person name="Che J."/>
            <person name="Ge C."/>
            <person name="Shi H."/>
            <person name="Pan Z."/>
            <person name="Liu X."/>
        </authorList>
    </citation>
    <scope>NUCLEOTIDE SEQUENCE [LARGE SCALE GENOMIC DNA]</scope>
    <source>
        <strain evidence="11">FJAT-4402</strain>
    </source>
</reference>